<proteinExistence type="inferred from homology"/>
<gene>
    <name evidence="8" type="ORF">SAMN04488544_0193</name>
</gene>
<dbReference type="InterPro" id="IPR036819">
    <property type="entry name" value="Subtilisin_inhibitor-like_sf"/>
</dbReference>
<keyword evidence="3" id="KW-0964">Secreted</keyword>
<feature type="domain" description="Subtilisin inhibitor" evidence="7">
    <location>
        <begin position="48"/>
        <end position="122"/>
    </location>
</feature>
<dbReference type="InterPro" id="IPR020054">
    <property type="entry name" value="Prot_inh_SSI_I16_CS"/>
</dbReference>
<protein>
    <submittedName>
        <fullName evidence="8">Subtilisin inhibitor-like</fullName>
    </submittedName>
</protein>
<dbReference type="RefSeq" id="WP_091072425.1">
    <property type="nucleotide sequence ID" value="NZ_LT629799.1"/>
</dbReference>
<name>A0A1H2LHI7_9ACTN</name>
<keyword evidence="4" id="KW-0646">Protease inhibitor</keyword>
<evidence type="ECO:0000256" key="2">
    <source>
        <dbReference type="ARBA" id="ARBA00010472"/>
    </source>
</evidence>
<dbReference type="GO" id="GO:0004867">
    <property type="term" value="F:serine-type endopeptidase inhibitor activity"/>
    <property type="evidence" value="ECO:0007669"/>
    <property type="project" value="UniProtKB-KW"/>
</dbReference>
<evidence type="ECO:0000256" key="4">
    <source>
        <dbReference type="ARBA" id="ARBA00022690"/>
    </source>
</evidence>
<dbReference type="GO" id="GO:0005576">
    <property type="term" value="C:extracellular region"/>
    <property type="evidence" value="ECO:0007669"/>
    <property type="project" value="UniProtKB-SubCell"/>
</dbReference>
<dbReference type="AlphaFoldDB" id="A0A1H2LHI7"/>
<keyword evidence="6" id="KW-1015">Disulfide bond</keyword>
<reference evidence="9" key="1">
    <citation type="submission" date="2016-10" db="EMBL/GenBank/DDBJ databases">
        <authorList>
            <person name="Varghese N."/>
            <person name="Submissions S."/>
        </authorList>
    </citation>
    <scope>NUCLEOTIDE SEQUENCE [LARGE SCALE GENOMIC DNA]</scope>
    <source>
        <strain evidence="9">DSM 21743</strain>
    </source>
</reference>
<dbReference type="OrthoDB" id="3427327at2"/>
<dbReference type="Pfam" id="PF00720">
    <property type="entry name" value="SSI"/>
    <property type="match status" value="1"/>
</dbReference>
<keyword evidence="9" id="KW-1185">Reference proteome</keyword>
<dbReference type="SUPFAM" id="SSF55399">
    <property type="entry name" value="Subtilisin inhibitor"/>
    <property type="match status" value="1"/>
</dbReference>
<dbReference type="InterPro" id="IPR023549">
    <property type="entry name" value="Subtilisin_inhibitor"/>
</dbReference>
<accession>A0A1H2LHI7</accession>
<dbReference type="Gene3D" id="3.30.350.10">
    <property type="entry name" value="Subtilisin inhibitor-like"/>
    <property type="match status" value="1"/>
</dbReference>
<organism evidence="8 9">
    <name type="scientific">Microlunatus sagamiharensis</name>
    <dbReference type="NCBI Taxonomy" id="546874"/>
    <lineage>
        <taxon>Bacteria</taxon>
        <taxon>Bacillati</taxon>
        <taxon>Actinomycetota</taxon>
        <taxon>Actinomycetes</taxon>
        <taxon>Propionibacteriales</taxon>
        <taxon>Propionibacteriaceae</taxon>
        <taxon>Microlunatus</taxon>
    </lineage>
</organism>
<evidence type="ECO:0000256" key="5">
    <source>
        <dbReference type="ARBA" id="ARBA00022900"/>
    </source>
</evidence>
<dbReference type="STRING" id="546874.SAMN04488544_0193"/>
<evidence type="ECO:0000256" key="3">
    <source>
        <dbReference type="ARBA" id="ARBA00022525"/>
    </source>
</evidence>
<comment type="subcellular location">
    <subcellularLocation>
        <location evidence="1">Secreted</location>
    </subcellularLocation>
</comment>
<dbReference type="Proteomes" id="UP000198825">
    <property type="component" value="Chromosome I"/>
</dbReference>
<evidence type="ECO:0000256" key="1">
    <source>
        <dbReference type="ARBA" id="ARBA00004613"/>
    </source>
</evidence>
<comment type="similarity">
    <text evidence="2">Belongs to the protease inhibitor I16 (SSI) family.</text>
</comment>
<evidence type="ECO:0000313" key="9">
    <source>
        <dbReference type="Proteomes" id="UP000198825"/>
    </source>
</evidence>
<dbReference type="EMBL" id="LT629799">
    <property type="protein sequence ID" value="SDU80480.1"/>
    <property type="molecule type" value="Genomic_DNA"/>
</dbReference>
<sequence>MIVPTTGLPAVRAVRLGLVAGLLLAAGWGCGDEAPVEAPSTAPAAGTRLTVTGSDATGARTTWTLTCDPPGGDHPDPAAACAALDERGATALPPVDKGRVCPQVYGGPEVATLSGTWRGRSVLATFSRTDGCQIARWDALAALLPPSGT</sequence>
<evidence type="ECO:0000256" key="6">
    <source>
        <dbReference type="ARBA" id="ARBA00023157"/>
    </source>
</evidence>
<evidence type="ECO:0000313" key="8">
    <source>
        <dbReference type="EMBL" id="SDU80480.1"/>
    </source>
</evidence>
<evidence type="ECO:0000259" key="7">
    <source>
        <dbReference type="Pfam" id="PF00720"/>
    </source>
</evidence>
<keyword evidence="5" id="KW-0722">Serine protease inhibitor</keyword>
<dbReference type="PROSITE" id="PS00999">
    <property type="entry name" value="SSI"/>
    <property type="match status" value="1"/>
</dbReference>